<accession>A0A0D2PCJ8</accession>
<dbReference type="EMBL" id="KN817528">
    <property type="protein sequence ID" value="KJA26281.1"/>
    <property type="molecule type" value="Genomic_DNA"/>
</dbReference>
<dbReference type="SUPFAM" id="SSF52047">
    <property type="entry name" value="RNI-like"/>
    <property type="match status" value="1"/>
</dbReference>
<dbReference type="Gene3D" id="3.80.10.10">
    <property type="entry name" value="Ribonuclease Inhibitor"/>
    <property type="match status" value="1"/>
</dbReference>
<dbReference type="InterPro" id="IPR032675">
    <property type="entry name" value="LRR_dom_sf"/>
</dbReference>
<keyword evidence="2" id="KW-1185">Reference proteome</keyword>
<dbReference type="OMA" id="WGVSTAH"/>
<gene>
    <name evidence="1" type="ORF">HYPSUDRAFT_159253</name>
</gene>
<sequence>MQMLSGTLTYQELNDYLRGTTSSLDLPRLISTLQRYQDRLEALTPIIESLNYEPPKRALRKPASWAVIPKKKRKTLALDELRRREGASYAAIAALHTLLSPIRRLPVELLTEIFLHCLPREKFILPSDAGSPLRLMQVCTQWWRVCITSPQLWTSIKIMLPETQDTPPQAELHEPSSIPAKTALLDMWVSRSGDLPFSLSIQNKLLSTQGIQHVFDICARRLQHIKVSVLDNERCILADYEYPQLKTLEIQSPGGLQHASVDNLSNVLTHTPTLQQFTWNSVISPVFRSPPIMLHWRTITHLTLDATITLKHCMHILSMAVNATTIEFRDVFGLPPVPHFPNINLPHLSRFFLSSRHDISRIFEVLTLPRLSHLSLVFFTWSHAAITGLLRRSRCPLQSLDLIYMPLQEGYLTECLEIVQSTLIQLTVQTFEWPAVTDALIDRLTPTPAGDVLCPRLRELSLYNCIACSPGRLAHMVRARLLHGTGRDEVAGGERDAPLLEGAPIPVDPLQMVELYSCDVELEPLTPLRSMGLKLVAYSITDLTVVDVDRIDVPASTP</sequence>
<dbReference type="SUPFAM" id="SSF81383">
    <property type="entry name" value="F-box domain"/>
    <property type="match status" value="1"/>
</dbReference>
<dbReference type="AlphaFoldDB" id="A0A0D2PCJ8"/>
<dbReference type="Gene3D" id="1.20.1280.50">
    <property type="match status" value="1"/>
</dbReference>
<reference evidence="2" key="1">
    <citation type="submission" date="2014-04" db="EMBL/GenBank/DDBJ databases">
        <title>Evolutionary Origins and Diversification of the Mycorrhizal Mutualists.</title>
        <authorList>
            <consortium name="DOE Joint Genome Institute"/>
            <consortium name="Mycorrhizal Genomics Consortium"/>
            <person name="Kohler A."/>
            <person name="Kuo A."/>
            <person name="Nagy L.G."/>
            <person name="Floudas D."/>
            <person name="Copeland A."/>
            <person name="Barry K.W."/>
            <person name="Cichocki N."/>
            <person name="Veneault-Fourrey C."/>
            <person name="LaButti K."/>
            <person name="Lindquist E.A."/>
            <person name="Lipzen A."/>
            <person name="Lundell T."/>
            <person name="Morin E."/>
            <person name="Murat C."/>
            <person name="Riley R."/>
            <person name="Ohm R."/>
            <person name="Sun H."/>
            <person name="Tunlid A."/>
            <person name="Henrissat B."/>
            <person name="Grigoriev I.V."/>
            <person name="Hibbett D.S."/>
            <person name="Martin F."/>
        </authorList>
    </citation>
    <scope>NUCLEOTIDE SEQUENCE [LARGE SCALE GENOMIC DNA]</scope>
    <source>
        <strain evidence="2">FD-334 SS-4</strain>
    </source>
</reference>
<dbReference type="OrthoDB" id="3139399at2759"/>
<name>A0A0D2PCJ8_HYPSF</name>
<evidence type="ECO:0000313" key="1">
    <source>
        <dbReference type="EMBL" id="KJA26281.1"/>
    </source>
</evidence>
<proteinExistence type="predicted"/>
<protein>
    <submittedName>
        <fullName evidence="1">Uncharacterized protein</fullName>
    </submittedName>
</protein>
<evidence type="ECO:0000313" key="2">
    <source>
        <dbReference type="Proteomes" id="UP000054270"/>
    </source>
</evidence>
<dbReference type="InterPro" id="IPR036047">
    <property type="entry name" value="F-box-like_dom_sf"/>
</dbReference>
<dbReference type="Proteomes" id="UP000054270">
    <property type="component" value="Unassembled WGS sequence"/>
</dbReference>
<dbReference type="STRING" id="945553.A0A0D2PCJ8"/>
<organism evidence="1 2">
    <name type="scientific">Hypholoma sublateritium (strain FD-334 SS-4)</name>
    <dbReference type="NCBI Taxonomy" id="945553"/>
    <lineage>
        <taxon>Eukaryota</taxon>
        <taxon>Fungi</taxon>
        <taxon>Dikarya</taxon>
        <taxon>Basidiomycota</taxon>
        <taxon>Agaricomycotina</taxon>
        <taxon>Agaricomycetes</taxon>
        <taxon>Agaricomycetidae</taxon>
        <taxon>Agaricales</taxon>
        <taxon>Agaricineae</taxon>
        <taxon>Strophariaceae</taxon>
        <taxon>Hypholoma</taxon>
    </lineage>
</organism>